<dbReference type="Proteomes" id="UP000824321">
    <property type="component" value="Chromosome"/>
</dbReference>
<dbReference type="NCBIfam" id="NF038065">
    <property type="entry name" value="Pr6Pr"/>
    <property type="match status" value="1"/>
</dbReference>
<dbReference type="RefSeq" id="WP_221430190.1">
    <property type="nucleotide sequence ID" value="NZ_CP081294.1"/>
</dbReference>
<evidence type="ECO:0000256" key="1">
    <source>
        <dbReference type="SAM" id="Phobius"/>
    </source>
</evidence>
<dbReference type="InterPro" id="IPR049713">
    <property type="entry name" value="Pr6Pr-like"/>
</dbReference>
<accession>A0ABX8ZZI6</accession>
<keyword evidence="1" id="KW-0472">Membrane</keyword>
<keyword evidence="3" id="KW-1185">Reference proteome</keyword>
<feature type="transmembrane region" description="Helical" evidence="1">
    <location>
        <begin position="138"/>
        <end position="163"/>
    </location>
</feature>
<evidence type="ECO:0000313" key="3">
    <source>
        <dbReference type="Proteomes" id="UP000824321"/>
    </source>
</evidence>
<sequence length="204" mass="22050">MDTAFSRTARVCAALISLIAIVSLVAQSVGNLERDGTMWAAWGAMLRWFTIWGNVAAGIFFGWIALRGRIEPRIPFALAAALVIIAAVYHLLLASAHDPQGVDWWTNIAHHTVVPAGGVLWWLAFSRDGLAGWRSLPIVMLVPVVYGGFALVNGALTGFYPYFFLDQPSLGLGTVLLNMAGLAVLFLLVAALLLAIRRLIRVPA</sequence>
<proteinExistence type="predicted"/>
<protein>
    <submittedName>
        <fullName evidence="2">Pr6Pr family membrane protein</fullName>
    </submittedName>
</protein>
<feature type="transmembrane region" description="Helical" evidence="1">
    <location>
        <begin position="42"/>
        <end position="64"/>
    </location>
</feature>
<organism evidence="2 3">
    <name type="scientific">Qipengyuania gelatinilytica</name>
    <dbReference type="NCBI Taxonomy" id="2867231"/>
    <lineage>
        <taxon>Bacteria</taxon>
        <taxon>Pseudomonadati</taxon>
        <taxon>Pseudomonadota</taxon>
        <taxon>Alphaproteobacteria</taxon>
        <taxon>Sphingomonadales</taxon>
        <taxon>Erythrobacteraceae</taxon>
        <taxon>Qipengyuania</taxon>
    </lineage>
</organism>
<keyword evidence="1" id="KW-0812">Transmembrane</keyword>
<evidence type="ECO:0000313" key="2">
    <source>
        <dbReference type="EMBL" id="QZD94445.1"/>
    </source>
</evidence>
<keyword evidence="1" id="KW-1133">Transmembrane helix</keyword>
<name>A0ABX8ZZI6_9SPHN</name>
<gene>
    <name evidence="2" type="ORF">K3136_10100</name>
</gene>
<reference evidence="2 3" key="1">
    <citation type="submission" date="2021-08" db="EMBL/GenBank/DDBJ databases">
        <title>Comparative Genomics Analysis of the Genus Qipengyuania Reveals Extensive Genetic Diversity and Metabolic Versatility, Including the Description of Fifteen Novel Species.</title>
        <authorList>
            <person name="Liu Y."/>
        </authorList>
    </citation>
    <scope>NUCLEOTIDE SEQUENCE [LARGE SCALE GENOMIC DNA]</scope>
    <source>
        <strain evidence="2 3">1NDH1</strain>
    </source>
</reference>
<feature type="transmembrane region" description="Helical" evidence="1">
    <location>
        <begin position="76"/>
        <end position="96"/>
    </location>
</feature>
<feature type="transmembrane region" description="Helical" evidence="1">
    <location>
        <begin position="108"/>
        <end position="126"/>
    </location>
</feature>
<dbReference type="EMBL" id="CP081294">
    <property type="protein sequence ID" value="QZD94445.1"/>
    <property type="molecule type" value="Genomic_DNA"/>
</dbReference>
<feature type="transmembrane region" description="Helical" evidence="1">
    <location>
        <begin position="175"/>
        <end position="196"/>
    </location>
</feature>